<dbReference type="EMBL" id="SLXQ01000001">
    <property type="protein sequence ID" value="TCP56549.1"/>
    <property type="molecule type" value="Genomic_DNA"/>
</dbReference>
<accession>A0A4R2R478</accession>
<dbReference type="Pfam" id="PF10745">
    <property type="entry name" value="DUF2530"/>
    <property type="match status" value="1"/>
</dbReference>
<reference evidence="3 4" key="1">
    <citation type="submission" date="2019-03" db="EMBL/GenBank/DDBJ databases">
        <title>Genomic Encyclopedia of Type Strains, Phase IV (KMG-IV): sequencing the most valuable type-strain genomes for metagenomic binning, comparative biology and taxonomic classification.</title>
        <authorList>
            <person name="Goeker M."/>
        </authorList>
    </citation>
    <scope>NUCLEOTIDE SEQUENCE [LARGE SCALE GENOMIC DNA]</scope>
    <source>
        <strain evidence="3 4">DSM 45765</strain>
    </source>
</reference>
<evidence type="ECO:0000313" key="3">
    <source>
        <dbReference type="EMBL" id="TCP56549.1"/>
    </source>
</evidence>
<feature type="transmembrane region" description="Helical" evidence="2">
    <location>
        <begin position="34"/>
        <end position="56"/>
    </location>
</feature>
<sequence>MVPRNDDAPDEAASATPLRPPPPLPAKLTETSRFVIGGTAAWFALCCVLLVLIFGFDTGSTLLLWTATAGWVLGLIGLSIMFWQRSAARRGSRSAQTGQ</sequence>
<keyword evidence="2" id="KW-1133">Transmembrane helix</keyword>
<feature type="region of interest" description="Disordered" evidence="1">
    <location>
        <begin position="1"/>
        <end position="26"/>
    </location>
</feature>
<evidence type="ECO:0000313" key="4">
    <source>
        <dbReference type="Proteomes" id="UP000294911"/>
    </source>
</evidence>
<gene>
    <name evidence="3" type="ORF">EV191_101492</name>
</gene>
<protein>
    <submittedName>
        <fullName evidence="3">Uncharacterized protein DUF2530</fullName>
    </submittedName>
</protein>
<dbReference type="InterPro" id="IPR019681">
    <property type="entry name" value="DUF2530"/>
</dbReference>
<evidence type="ECO:0000256" key="2">
    <source>
        <dbReference type="SAM" id="Phobius"/>
    </source>
</evidence>
<organism evidence="3 4">
    <name type="scientific">Tamaricihabitans halophyticus</name>
    <dbReference type="NCBI Taxonomy" id="1262583"/>
    <lineage>
        <taxon>Bacteria</taxon>
        <taxon>Bacillati</taxon>
        <taxon>Actinomycetota</taxon>
        <taxon>Actinomycetes</taxon>
        <taxon>Pseudonocardiales</taxon>
        <taxon>Pseudonocardiaceae</taxon>
        <taxon>Tamaricihabitans</taxon>
    </lineage>
</organism>
<dbReference type="RefSeq" id="WP_341539590.1">
    <property type="nucleotide sequence ID" value="NZ_SLXQ01000001.1"/>
</dbReference>
<keyword evidence="2" id="KW-0472">Membrane</keyword>
<name>A0A4R2R478_9PSEU</name>
<keyword evidence="4" id="KW-1185">Reference proteome</keyword>
<feature type="transmembrane region" description="Helical" evidence="2">
    <location>
        <begin position="62"/>
        <end position="83"/>
    </location>
</feature>
<keyword evidence="2" id="KW-0812">Transmembrane</keyword>
<proteinExistence type="predicted"/>
<evidence type="ECO:0000256" key="1">
    <source>
        <dbReference type="SAM" id="MobiDB-lite"/>
    </source>
</evidence>
<dbReference type="AlphaFoldDB" id="A0A4R2R478"/>
<comment type="caution">
    <text evidence="3">The sequence shown here is derived from an EMBL/GenBank/DDBJ whole genome shotgun (WGS) entry which is preliminary data.</text>
</comment>
<dbReference type="Proteomes" id="UP000294911">
    <property type="component" value="Unassembled WGS sequence"/>
</dbReference>